<evidence type="ECO:0000256" key="9">
    <source>
        <dbReference type="ARBA" id="ARBA00034078"/>
    </source>
</evidence>
<dbReference type="InterPro" id="IPR041921">
    <property type="entry name" value="NuoE_N"/>
</dbReference>
<feature type="binding site" evidence="10">
    <location>
        <position position="89"/>
    </location>
    <ligand>
        <name>[2Fe-2S] cluster</name>
        <dbReference type="ChEBI" id="CHEBI:190135"/>
    </ligand>
</feature>
<accession>A0A829YET8</accession>
<comment type="similarity">
    <text evidence="1">Belongs to the complex I 24 kDa subunit family.</text>
</comment>
<evidence type="ECO:0000256" key="7">
    <source>
        <dbReference type="ARBA" id="ARBA00031580"/>
    </source>
</evidence>
<sequence length="163" mass="17806">MSADRALRDPLDDLSREQVEAALAACQGRPGPLLQVLHEVQNRLGYVPPAAIPLIAEVLNLSRADVHGVVTFYHHFRQAPIGRHVIQLCQAEACRSMHCEKLTEHAQRKLGVELHGTTPDGRYTLEPVYCLGNCACSPAVMIDGELHGRVTPDSFDALIAPLS</sequence>
<dbReference type="EMBL" id="BLJN01000003">
    <property type="protein sequence ID" value="GFE81817.1"/>
    <property type="molecule type" value="Genomic_DNA"/>
</dbReference>
<evidence type="ECO:0000256" key="6">
    <source>
        <dbReference type="ARBA" id="ARBA00023014"/>
    </source>
</evidence>
<dbReference type="PANTHER" id="PTHR43342">
    <property type="entry name" value="NADH-QUINONE OXIDOREDUCTASE, E SUBUNIT"/>
    <property type="match status" value="1"/>
</dbReference>
<keyword evidence="4 10" id="KW-0479">Metal-binding</keyword>
<dbReference type="SUPFAM" id="SSF52833">
    <property type="entry name" value="Thioredoxin-like"/>
    <property type="match status" value="1"/>
</dbReference>
<evidence type="ECO:0000256" key="4">
    <source>
        <dbReference type="ARBA" id="ARBA00022723"/>
    </source>
</evidence>
<dbReference type="Proteomes" id="UP000445000">
    <property type="component" value="Unassembled WGS sequence"/>
</dbReference>
<dbReference type="Gene3D" id="1.10.10.1590">
    <property type="entry name" value="NADH-quinone oxidoreductase subunit E"/>
    <property type="match status" value="1"/>
</dbReference>
<reference evidence="12" key="1">
    <citation type="submission" date="2020-01" db="EMBL/GenBank/DDBJ databases">
        <title>'Steroidobacter agaridevorans' sp. nov., agar-degrading bacteria isolated from rhizosphere soils.</title>
        <authorList>
            <person name="Ikenaga M."/>
            <person name="Kataoka M."/>
            <person name="Murouchi A."/>
            <person name="Katsuragi S."/>
            <person name="Sakai M."/>
        </authorList>
    </citation>
    <scope>NUCLEOTIDE SEQUENCE [LARGE SCALE GENOMIC DNA]</scope>
    <source>
        <strain evidence="12">YU21-B</strain>
    </source>
</reference>
<dbReference type="AlphaFoldDB" id="A0A829YET8"/>
<evidence type="ECO:0000313" key="12">
    <source>
        <dbReference type="Proteomes" id="UP000445000"/>
    </source>
</evidence>
<proteinExistence type="inferred from homology"/>
<dbReference type="InterPro" id="IPR028431">
    <property type="entry name" value="NADP_DH_HndA-like"/>
</dbReference>
<evidence type="ECO:0000256" key="10">
    <source>
        <dbReference type="PIRSR" id="PIRSR000216-1"/>
    </source>
</evidence>
<dbReference type="RefSeq" id="WP_161813428.1">
    <property type="nucleotide sequence ID" value="NZ_BLJN01000003.1"/>
</dbReference>
<evidence type="ECO:0000256" key="1">
    <source>
        <dbReference type="ARBA" id="ARBA00010643"/>
    </source>
</evidence>
<dbReference type="NCBIfam" id="NF004638">
    <property type="entry name" value="PRK05988.1"/>
    <property type="match status" value="1"/>
</dbReference>
<evidence type="ECO:0000256" key="8">
    <source>
        <dbReference type="ARBA" id="ARBA00032788"/>
    </source>
</evidence>
<feature type="binding site" evidence="10">
    <location>
        <position position="130"/>
    </location>
    <ligand>
        <name>[2Fe-2S] cluster</name>
        <dbReference type="ChEBI" id="CHEBI:190135"/>
    </ligand>
</feature>
<dbReference type="Pfam" id="PF01257">
    <property type="entry name" value="2Fe-2S_thioredx"/>
    <property type="match status" value="1"/>
</dbReference>
<dbReference type="GO" id="GO:0046872">
    <property type="term" value="F:metal ion binding"/>
    <property type="evidence" value="ECO:0007669"/>
    <property type="project" value="UniProtKB-KW"/>
</dbReference>
<dbReference type="InterPro" id="IPR036249">
    <property type="entry name" value="Thioredoxin-like_sf"/>
</dbReference>
<dbReference type="GO" id="GO:0051537">
    <property type="term" value="F:2 iron, 2 sulfur cluster binding"/>
    <property type="evidence" value="ECO:0007669"/>
    <property type="project" value="UniProtKB-KW"/>
</dbReference>
<keyword evidence="3 10" id="KW-0001">2Fe-2S</keyword>
<dbReference type="InterPro" id="IPR002023">
    <property type="entry name" value="NuoE-like"/>
</dbReference>
<feature type="binding site" evidence="10">
    <location>
        <position position="134"/>
    </location>
    <ligand>
        <name>[2Fe-2S] cluster</name>
        <dbReference type="ChEBI" id="CHEBI:190135"/>
    </ligand>
</feature>
<keyword evidence="12" id="KW-1185">Reference proteome</keyword>
<dbReference type="PANTHER" id="PTHR43342:SF1">
    <property type="entry name" value="BIFURCATING [FEFE] HYDROGENASE GAMMA SUBUNIT"/>
    <property type="match status" value="1"/>
</dbReference>
<comment type="cofactor">
    <cofactor evidence="10">
        <name>[2Fe-2S] cluster</name>
        <dbReference type="ChEBI" id="CHEBI:190135"/>
    </cofactor>
    <text evidence="10">Binds 1 [2Fe-2S] cluster.</text>
</comment>
<dbReference type="NCBIfam" id="NF005722">
    <property type="entry name" value="PRK07539.1-2"/>
    <property type="match status" value="1"/>
</dbReference>
<evidence type="ECO:0000313" key="11">
    <source>
        <dbReference type="EMBL" id="GFE81817.1"/>
    </source>
</evidence>
<comment type="cofactor">
    <cofactor evidence="9">
        <name>[2Fe-2S] cluster</name>
        <dbReference type="ChEBI" id="CHEBI:190135"/>
    </cofactor>
</comment>
<gene>
    <name evidence="11" type="primary">fdsG</name>
    <name evidence="11" type="ORF">GCM10011487_38170</name>
</gene>
<keyword evidence="6 10" id="KW-0411">Iron-sulfur</keyword>
<organism evidence="11 12">
    <name type="scientific">Steroidobacter agaridevorans</name>
    <dbReference type="NCBI Taxonomy" id="2695856"/>
    <lineage>
        <taxon>Bacteria</taxon>
        <taxon>Pseudomonadati</taxon>
        <taxon>Pseudomonadota</taxon>
        <taxon>Gammaproteobacteria</taxon>
        <taxon>Steroidobacterales</taxon>
        <taxon>Steroidobacteraceae</taxon>
        <taxon>Steroidobacter</taxon>
    </lineage>
</organism>
<name>A0A829YET8_9GAMM</name>
<evidence type="ECO:0000256" key="5">
    <source>
        <dbReference type="ARBA" id="ARBA00023004"/>
    </source>
</evidence>
<keyword evidence="5 10" id="KW-0408">Iron</keyword>
<dbReference type="GO" id="GO:0016491">
    <property type="term" value="F:oxidoreductase activity"/>
    <property type="evidence" value="ECO:0007669"/>
    <property type="project" value="InterPro"/>
</dbReference>
<dbReference type="CDD" id="cd03081">
    <property type="entry name" value="TRX_Fd_NuoE_FDH_gamma"/>
    <property type="match status" value="1"/>
</dbReference>
<comment type="caution">
    <text evidence="11">The sequence shown here is derived from an EMBL/GenBank/DDBJ whole genome shotgun (WGS) entry which is preliminary data.</text>
</comment>
<evidence type="ECO:0000256" key="2">
    <source>
        <dbReference type="ARBA" id="ARBA00019898"/>
    </source>
</evidence>
<dbReference type="PIRSF" id="PIRSF000216">
    <property type="entry name" value="NADH_DH_24kDa"/>
    <property type="match status" value="1"/>
</dbReference>
<feature type="binding site" evidence="10">
    <location>
        <position position="94"/>
    </location>
    <ligand>
        <name>[2Fe-2S] cluster</name>
        <dbReference type="ChEBI" id="CHEBI:190135"/>
    </ligand>
</feature>
<protein>
    <recommendedName>
        <fullName evidence="2">NADH-quinone oxidoreductase subunit E</fullName>
    </recommendedName>
    <alternativeName>
        <fullName evidence="7">NADH dehydrogenase I subunit E</fullName>
    </alternativeName>
    <alternativeName>
        <fullName evidence="8">NDH-1 subunit E</fullName>
    </alternativeName>
</protein>
<dbReference type="Gene3D" id="3.40.30.10">
    <property type="entry name" value="Glutaredoxin"/>
    <property type="match status" value="1"/>
</dbReference>
<evidence type="ECO:0000256" key="3">
    <source>
        <dbReference type="ARBA" id="ARBA00022714"/>
    </source>
</evidence>